<keyword evidence="2" id="KW-1185">Reference proteome</keyword>
<feature type="non-terminal residue" evidence="1">
    <location>
        <position position="1"/>
    </location>
</feature>
<organism evidence="1 2">
    <name type="scientific">Camellia lanceoleosa</name>
    <dbReference type="NCBI Taxonomy" id="1840588"/>
    <lineage>
        <taxon>Eukaryota</taxon>
        <taxon>Viridiplantae</taxon>
        <taxon>Streptophyta</taxon>
        <taxon>Embryophyta</taxon>
        <taxon>Tracheophyta</taxon>
        <taxon>Spermatophyta</taxon>
        <taxon>Magnoliopsida</taxon>
        <taxon>eudicotyledons</taxon>
        <taxon>Gunneridae</taxon>
        <taxon>Pentapetalae</taxon>
        <taxon>asterids</taxon>
        <taxon>Ericales</taxon>
        <taxon>Theaceae</taxon>
        <taxon>Camellia</taxon>
    </lineage>
</organism>
<name>A0ACC0HI22_9ERIC</name>
<reference evidence="1 2" key="1">
    <citation type="journal article" date="2022" name="Plant J.">
        <title>Chromosome-level genome of Camellia lanceoleosa provides a valuable resource for understanding genome evolution and self-incompatibility.</title>
        <authorList>
            <person name="Gong W."/>
            <person name="Xiao S."/>
            <person name="Wang L."/>
            <person name="Liao Z."/>
            <person name="Chang Y."/>
            <person name="Mo W."/>
            <person name="Hu G."/>
            <person name="Li W."/>
            <person name="Zhao G."/>
            <person name="Zhu H."/>
            <person name="Hu X."/>
            <person name="Ji K."/>
            <person name="Xiang X."/>
            <person name="Song Q."/>
            <person name="Yuan D."/>
            <person name="Jin S."/>
            <person name="Zhang L."/>
        </authorList>
    </citation>
    <scope>NUCLEOTIDE SEQUENCE [LARGE SCALE GENOMIC DNA]</scope>
    <source>
        <strain evidence="1">SQ_2022a</strain>
    </source>
</reference>
<dbReference type="Proteomes" id="UP001060215">
    <property type="component" value="Chromosome 5"/>
</dbReference>
<evidence type="ECO:0000313" key="1">
    <source>
        <dbReference type="EMBL" id="KAI8012192.1"/>
    </source>
</evidence>
<proteinExistence type="predicted"/>
<protein>
    <submittedName>
        <fullName evidence="1">E3 ubiquitin-protein ligase RGLG1</fullName>
    </submittedName>
</protein>
<evidence type="ECO:0000313" key="2">
    <source>
        <dbReference type="Proteomes" id="UP001060215"/>
    </source>
</evidence>
<comment type="caution">
    <text evidence="1">The sequence shown here is derived from an EMBL/GenBank/DDBJ whole genome shotgun (WGS) entry which is preliminary data.</text>
</comment>
<dbReference type="EMBL" id="CM045762">
    <property type="protein sequence ID" value="KAI8012192.1"/>
    <property type="molecule type" value="Genomic_DNA"/>
</dbReference>
<sequence length="180" mass="19331">RGGSNAAGPTSFGPIIEMAMTIVEKSGGQYHHHSLLIKPSNLPIGVGDGPWDMMREFDDNIPARAFDNFQFVNFTEIMSKNVAQSRKETEFALASLMEIPSQYKATIELNILGGRKGNVPERVPLPPPVYSAPSFSSSKSSCSSNFQQSSAPYHGHSSPISTAPPASSSTFDNQVNIGQG</sequence>
<gene>
    <name evidence="1" type="ORF">LOK49_LG06G00992</name>
</gene>
<accession>A0ACC0HI22</accession>